<protein>
    <submittedName>
        <fullName evidence="1">Uncharacterized protein</fullName>
    </submittedName>
</protein>
<organism evidence="1 2">
    <name type="scientific">Aliiroseovarius crassostreae</name>
    <dbReference type="NCBI Taxonomy" id="154981"/>
    <lineage>
        <taxon>Bacteria</taxon>
        <taxon>Pseudomonadati</taxon>
        <taxon>Pseudomonadota</taxon>
        <taxon>Alphaproteobacteria</taxon>
        <taxon>Rhodobacterales</taxon>
        <taxon>Paracoccaceae</taxon>
        <taxon>Aliiroseovarius</taxon>
    </lineage>
</organism>
<dbReference type="Proteomes" id="UP000050471">
    <property type="component" value="Unassembled WGS sequence"/>
</dbReference>
<dbReference type="EMBL" id="LKBA01000019">
    <property type="protein sequence ID" value="KPN62567.1"/>
    <property type="molecule type" value="Genomic_DNA"/>
</dbReference>
<comment type="caution">
    <text evidence="1">The sequence shown here is derived from an EMBL/GenBank/DDBJ whole genome shotgun (WGS) entry which is preliminary data.</text>
</comment>
<dbReference type="AlphaFoldDB" id="A0A0P7IV12"/>
<name>A0A0P7IV12_9RHOB</name>
<accession>A0A0P7IV12</accession>
<gene>
    <name evidence="1" type="ORF">AKJ29_10210</name>
</gene>
<proteinExistence type="predicted"/>
<evidence type="ECO:0000313" key="2">
    <source>
        <dbReference type="Proteomes" id="UP000050471"/>
    </source>
</evidence>
<sequence>MGQRLELEAKAQEVEKDFLETRSLNWLFFHGTHFRGQRAGQHGATQNHSKGNTMNEKLKAAMRALRNAGARDGSEVHWKDADTDQIHTYRLVFIEDENQPQWVEVIA</sequence>
<reference evidence="1 2" key="1">
    <citation type="submission" date="2015-09" db="EMBL/GenBank/DDBJ databases">
        <title>Draft genome sequence of Aliiroseovarius crassostreae CV919-312TSm, the causative agent of Roseovarius Oyster Disease (formerly Juvenile Oyster Disease).</title>
        <authorList>
            <person name="Kessner L."/>
            <person name="Spinard E."/>
            <person name="Nelson D."/>
        </authorList>
    </citation>
    <scope>NUCLEOTIDE SEQUENCE [LARGE SCALE GENOMIC DNA]</scope>
    <source>
        <strain evidence="1 2">CV919-312</strain>
    </source>
</reference>
<evidence type="ECO:0000313" key="1">
    <source>
        <dbReference type="EMBL" id="KPN62567.1"/>
    </source>
</evidence>
<keyword evidence="2" id="KW-1185">Reference proteome</keyword>